<dbReference type="Proteomes" id="UP000887116">
    <property type="component" value="Unassembled WGS sequence"/>
</dbReference>
<evidence type="ECO:0000313" key="1">
    <source>
        <dbReference type="EMBL" id="GFR13203.1"/>
    </source>
</evidence>
<keyword evidence="2" id="KW-1185">Reference proteome</keyword>
<name>A0A8X6GZ13_TRICU</name>
<comment type="caution">
    <text evidence="1">The sequence shown here is derived from an EMBL/GenBank/DDBJ whole genome shotgun (WGS) entry which is preliminary data.</text>
</comment>
<proteinExistence type="predicted"/>
<organism evidence="1 2">
    <name type="scientific">Trichonephila clavata</name>
    <name type="common">Joro spider</name>
    <name type="synonym">Nephila clavata</name>
    <dbReference type="NCBI Taxonomy" id="2740835"/>
    <lineage>
        <taxon>Eukaryota</taxon>
        <taxon>Metazoa</taxon>
        <taxon>Ecdysozoa</taxon>
        <taxon>Arthropoda</taxon>
        <taxon>Chelicerata</taxon>
        <taxon>Arachnida</taxon>
        <taxon>Araneae</taxon>
        <taxon>Araneomorphae</taxon>
        <taxon>Entelegynae</taxon>
        <taxon>Araneoidea</taxon>
        <taxon>Nephilidae</taxon>
        <taxon>Trichonephila</taxon>
    </lineage>
</organism>
<evidence type="ECO:0000313" key="2">
    <source>
        <dbReference type="Proteomes" id="UP000887116"/>
    </source>
</evidence>
<accession>A0A8X6GZ13</accession>
<gene>
    <name evidence="1" type="ORF">TNCT_505491</name>
</gene>
<dbReference type="EMBL" id="BMAO01017086">
    <property type="protein sequence ID" value="GFR13203.1"/>
    <property type="molecule type" value="Genomic_DNA"/>
</dbReference>
<protein>
    <submittedName>
        <fullName evidence="1">Uncharacterized protein</fullName>
    </submittedName>
</protein>
<sequence>MGPKPTPVNSFSVSQTDSHSLTVEYRSSMSTCKDSKTPCAQPCSQNDSSEKCSVDEFRSSSEVPGSSEHQNFSRYQLIFPPLRRSISEPHVLHPQNRCIRVRNYLQTAAQFFSA</sequence>
<dbReference type="AlphaFoldDB" id="A0A8X6GZ13"/>
<reference evidence="1" key="1">
    <citation type="submission" date="2020-07" db="EMBL/GenBank/DDBJ databases">
        <title>Multicomponent nature underlies the extraordinary mechanical properties of spider dragline silk.</title>
        <authorList>
            <person name="Kono N."/>
            <person name="Nakamura H."/>
            <person name="Mori M."/>
            <person name="Yoshida Y."/>
            <person name="Ohtoshi R."/>
            <person name="Malay A.D."/>
            <person name="Moran D.A.P."/>
            <person name="Tomita M."/>
            <person name="Numata K."/>
            <person name="Arakawa K."/>
        </authorList>
    </citation>
    <scope>NUCLEOTIDE SEQUENCE</scope>
</reference>